<feature type="compositionally biased region" description="Polar residues" evidence="6">
    <location>
        <begin position="1023"/>
        <end position="1032"/>
    </location>
</feature>
<feature type="compositionally biased region" description="Polar residues" evidence="6">
    <location>
        <begin position="1210"/>
        <end position="1219"/>
    </location>
</feature>
<sequence length="1378" mass="157985">MEQKENANTNLREAPPGILRLDFGKPRSLSAEFKYQDGEPTSPQPSNDRLSVTFADESISENTPRINFFNPLVITMDIINAHGMHTDGENSDDDDYSASANAIIQRTASQRKSKRKPRRSSSPFTPDILPSAEGAARRASVFTNSSGDTAITMDENIAAEATQEEIFENIKLHKEVLSNVRMQPWNMRKKLKLVIQAKAYIKKHEGVLQERLAQSRSTKDWLARWHILLIKRWHKFRREMQNFSMWFIPWELKIKEIESHFGSVVASYFTFLRWLFWVNVVVSIVLISFVTIPELLIADPNEKKDRKIILEEEKYNSTDFMTLWKFDGILKYTPLFYGWYSDSSSGGYNMPIAYFVTGLAVYGYSFFATLRKMAENSRVSKLSEKDDECVFTWKVFTAWDYMIANAETAHNRVAAIVMGFKEALLEEAEKKKVTETWRVVSIRVMVNVIVIALLALSMYIVVLVVKRSTEPEAESSFWRKNEIPVVISALTFIFPIFFEVLGIFEQYHPRKQLRLQLGRIMVLNLVNLYSLIFALIAKVGDMTEELQTFRHLLNDTKNSTADVLPTADPWQTLCQLECIDPTTEEIDSDNLVLELVSNISTYMLNNITSYVNESSLEMTFLNNSLISFLTETVKENVMASVNVTADNMTVFNNQDFNFTDLEYKFVDYLTYILDSVSDFDNLTFYPNDTSDSNSSTPYWEYITTTILPLFTNGTDFTEAIRFDDETTPFSSTSITLPESVTTVSNNCTQVCTEVYEPRSLGNLETGMNYTMKARFRSLCWETMFGQELIGITVWDLIMTIVPSLGMDFFRGIFVRVMNRCWCWDLEKKFPKYGDFKVAENILSLVNNQGMVWMGMFFCPGLVLVNVVKLYITMYFKAWAVMTCNVPPEVIFRASRSNNFYYALLLSMLFLCVLPVGYTIVWIKPSWHCGPFSKYGRISYIFTETVKENVPYVIRRALDYIASPGIVIPLLVLLVLIIYYLMSLTNSLREANEDLKIQLRRERTEERRKMFQLADRRRRGGSGESNEISTAPSNKWKRLLENLPSGKSLDETPKQESEDQKDERVDNKSKDFFSKLIKRALRKSSTSEDAEDGTDTEQHDSLPYDTVVKHPPKPMKPSFSWGSTDFQNVALRALQLKKNKPEIPVHINESKHEQKHVHISEKPVVSVKTIDPYKPTSIFNEPSTSRGFIGTNRSFRDLISHIKEEPANITKEISTNNTVTKPHDSETSKKDSNSKTTRQDSESSNWSDGIPVITISKTDSDENMLRVIEEPPVDKSVSNTDNTNVVFRPKVKCVLKKQSTEFDEDTIVYFNNDIEKNISMENAIKAVAEEDVEVESLTIDTLQEDDKSDEVFTDKSSSDTEPKESSTDTVLEAPLDKEE</sequence>
<protein>
    <recommendedName>
        <fullName evidence="8">TMC domain-containing protein</fullName>
    </recommendedName>
</protein>
<feature type="compositionally biased region" description="Basic and acidic residues" evidence="6">
    <location>
        <begin position="1348"/>
        <end position="1365"/>
    </location>
</feature>
<evidence type="ECO:0000256" key="3">
    <source>
        <dbReference type="ARBA" id="ARBA00022692"/>
    </source>
</evidence>
<evidence type="ECO:0000256" key="7">
    <source>
        <dbReference type="SAM" id="Phobius"/>
    </source>
</evidence>
<evidence type="ECO:0000256" key="2">
    <source>
        <dbReference type="ARBA" id="ARBA00006510"/>
    </source>
</evidence>
<comment type="similarity">
    <text evidence="2">Belongs to the TMC family.</text>
</comment>
<feature type="transmembrane region" description="Helical" evidence="7">
    <location>
        <begin position="440"/>
        <end position="465"/>
    </location>
</feature>
<feature type="compositionally biased region" description="Basic and acidic residues" evidence="6">
    <location>
        <begin position="1047"/>
        <end position="1068"/>
    </location>
</feature>
<feature type="transmembrane region" description="Helical" evidence="7">
    <location>
        <begin position="850"/>
        <end position="871"/>
    </location>
</feature>
<feature type="transmembrane region" description="Helical" evidence="7">
    <location>
        <begin position="352"/>
        <end position="370"/>
    </location>
</feature>
<keyword evidence="3 7" id="KW-0812">Transmembrane</keyword>
<evidence type="ECO:0000256" key="5">
    <source>
        <dbReference type="ARBA" id="ARBA00023136"/>
    </source>
</evidence>
<feature type="compositionally biased region" description="Polar residues" evidence="6">
    <location>
        <begin position="39"/>
        <end position="49"/>
    </location>
</feature>
<dbReference type="RefSeq" id="XP_050515871.1">
    <property type="nucleotide sequence ID" value="XM_050659914.1"/>
</dbReference>
<dbReference type="InterPro" id="IPR012496">
    <property type="entry name" value="TMC_dom"/>
</dbReference>
<evidence type="ECO:0000313" key="10">
    <source>
        <dbReference type="Proteomes" id="UP001652700"/>
    </source>
</evidence>
<feature type="compositionally biased region" description="Basic residues" evidence="6">
    <location>
        <begin position="109"/>
        <end position="119"/>
    </location>
</feature>
<dbReference type="Proteomes" id="UP001652700">
    <property type="component" value="Unplaced"/>
</dbReference>
<evidence type="ECO:0000259" key="8">
    <source>
        <dbReference type="Pfam" id="PF07810"/>
    </source>
</evidence>
<keyword evidence="10" id="KW-1185">Reference proteome</keyword>
<name>A0ABM5L0A5_DIAVI</name>
<feature type="domain" description="TMC" evidence="8">
    <location>
        <begin position="779"/>
        <end position="894"/>
    </location>
</feature>
<feature type="transmembrane region" description="Helical" evidence="7">
    <location>
        <begin position="516"/>
        <end position="537"/>
    </location>
</feature>
<proteinExistence type="inferred from homology"/>
<feature type="region of interest" description="Disordered" evidence="6">
    <location>
        <begin position="1"/>
        <end position="49"/>
    </location>
</feature>
<dbReference type="EnsemblMetazoa" id="XM_050659914.1">
    <property type="protein sequence ID" value="XP_050515871.1"/>
    <property type="gene ID" value="LOC126890744"/>
</dbReference>
<accession>A0ABM5L0A5</accession>
<reference evidence="9" key="1">
    <citation type="submission" date="2025-05" db="UniProtKB">
        <authorList>
            <consortium name="EnsemblMetazoa"/>
        </authorList>
    </citation>
    <scope>IDENTIFICATION</scope>
</reference>
<evidence type="ECO:0000256" key="4">
    <source>
        <dbReference type="ARBA" id="ARBA00022989"/>
    </source>
</evidence>
<evidence type="ECO:0000256" key="6">
    <source>
        <dbReference type="SAM" id="MobiDB-lite"/>
    </source>
</evidence>
<feature type="region of interest" description="Disordered" evidence="6">
    <location>
        <begin position="1009"/>
        <end position="1068"/>
    </location>
</feature>
<feature type="compositionally biased region" description="Basic and acidic residues" evidence="6">
    <location>
        <begin position="1220"/>
        <end position="1240"/>
    </location>
</feature>
<dbReference type="GeneID" id="126890744"/>
<feature type="region of interest" description="Disordered" evidence="6">
    <location>
        <begin position="1082"/>
        <end position="1110"/>
    </location>
</feature>
<feature type="region of interest" description="Disordered" evidence="6">
    <location>
        <begin position="1205"/>
        <end position="1251"/>
    </location>
</feature>
<feature type="region of interest" description="Disordered" evidence="6">
    <location>
        <begin position="1337"/>
        <end position="1378"/>
    </location>
</feature>
<feature type="transmembrane region" description="Helical" evidence="7">
    <location>
        <begin position="959"/>
        <end position="981"/>
    </location>
</feature>
<feature type="transmembrane region" description="Helical" evidence="7">
    <location>
        <begin position="274"/>
        <end position="297"/>
    </location>
</feature>
<dbReference type="PANTHER" id="PTHR23302">
    <property type="entry name" value="TRANSMEMBRANE CHANNEL-RELATED"/>
    <property type="match status" value="1"/>
</dbReference>
<evidence type="ECO:0000313" key="9">
    <source>
        <dbReference type="EnsemblMetazoa" id="XP_050515871.1"/>
    </source>
</evidence>
<dbReference type="Pfam" id="PF07810">
    <property type="entry name" value="TMC"/>
    <property type="match status" value="1"/>
</dbReference>
<dbReference type="PANTHER" id="PTHR23302:SF40">
    <property type="entry name" value="TRANSMEMBRANE CHANNEL-LIKE PROTEIN"/>
    <property type="match status" value="1"/>
</dbReference>
<evidence type="ECO:0000256" key="1">
    <source>
        <dbReference type="ARBA" id="ARBA00004141"/>
    </source>
</evidence>
<feature type="transmembrane region" description="Helical" evidence="7">
    <location>
        <begin position="899"/>
        <end position="922"/>
    </location>
</feature>
<organism evidence="9 10">
    <name type="scientific">Diabrotica virgifera virgifera</name>
    <name type="common">western corn rootworm</name>
    <dbReference type="NCBI Taxonomy" id="50390"/>
    <lineage>
        <taxon>Eukaryota</taxon>
        <taxon>Metazoa</taxon>
        <taxon>Ecdysozoa</taxon>
        <taxon>Arthropoda</taxon>
        <taxon>Hexapoda</taxon>
        <taxon>Insecta</taxon>
        <taxon>Pterygota</taxon>
        <taxon>Neoptera</taxon>
        <taxon>Endopterygota</taxon>
        <taxon>Coleoptera</taxon>
        <taxon>Polyphaga</taxon>
        <taxon>Cucujiformia</taxon>
        <taxon>Chrysomeloidea</taxon>
        <taxon>Chrysomelidae</taxon>
        <taxon>Galerucinae</taxon>
        <taxon>Diabroticina</taxon>
        <taxon>Diabroticites</taxon>
        <taxon>Diabrotica</taxon>
    </lineage>
</organism>
<dbReference type="InterPro" id="IPR038900">
    <property type="entry name" value="TMC"/>
</dbReference>
<keyword evidence="4 7" id="KW-1133">Transmembrane helix</keyword>
<keyword evidence="5 7" id="KW-0472">Membrane</keyword>
<comment type="subcellular location">
    <subcellularLocation>
        <location evidence="1">Membrane</location>
        <topology evidence="1">Multi-pass membrane protein</topology>
    </subcellularLocation>
</comment>
<feature type="transmembrane region" description="Helical" evidence="7">
    <location>
        <begin position="485"/>
        <end position="504"/>
    </location>
</feature>
<feature type="compositionally biased region" description="Polar residues" evidence="6">
    <location>
        <begin position="1"/>
        <end position="11"/>
    </location>
</feature>
<feature type="region of interest" description="Disordered" evidence="6">
    <location>
        <begin position="106"/>
        <end position="141"/>
    </location>
</feature>